<evidence type="ECO:0000313" key="9">
    <source>
        <dbReference type="Proteomes" id="UP000728032"/>
    </source>
</evidence>
<dbReference type="EMBL" id="OC923636">
    <property type="protein sequence ID" value="CAD7654986.1"/>
    <property type="molecule type" value="Genomic_DNA"/>
</dbReference>
<dbReference type="GO" id="GO:0008270">
    <property type="term" value="F:zinc ion binding"/>
    <property type="evidence" value="ECO:0007669"/>
    <property type="project" value="UniProtKB-KW"/>
</dbReference>
<feature type="compositionally biased region" description="Low complexity" evidence="6">
    <location>
        <begin position="262"/>
        <end position="300"/>
    </location>
</feature>
<keyword evidence="3 5" id="KW-0863">Zinc-finger</keyword>
<feature type="compositionally biased region" description="Polar residues" evidence="6">
    <location>
        <begin position="136"/>
        <end position="149"/>
    </location>
</feature>
<evidence type="ECO:0000256" key="2">
    <source>
        <dbReference type="ARBA" id="ARBA00022737"/>
    </source>
</evidence>
<evidence type="ECO:0000256" key="5">
    <source>
        <dbReference type="PROSITE-ProRule" id="PRU00723"/>
    </source>
</evidence>
<gene>
    <name evidence="8" type="ORF">ONB1V03_LOCUS11631</name>
</gene>
<feature type="region of interest" description="Disordered" evidence="6">
    <location>
        <begin position="261"/>
        <end position="349"/>
    </location>
</feature>
<feature type="zinc finger region" description="C3H1-type" evidence="5">
    <location>
        <begin position="227"/>
        <end position="255"/>
    </location>
</feature>
<feature type="compositionally biased region" description="Low complexity" evidence="6">
    <location>
        <begin position="97"/>
        <end position="109"/>
    </location>
</feature>
<keyword evidence="9" id="KW-1185">Reference proteome</keyword>
<dbReference type="PANTHER" id="PTHR12547:SF18">
    <property type="entry name" value="PROTEIN TIS11"/>
    <property type="match status" value="1"/>
</dbReference>
<accession>A0A7R9M8G8</accession>
<dbReference type="AlphaFoldDB" id="A0A7R9M8G8"/>
<dbReference type="InterPro" id="IPR000571">
    <property type="entry name" value="Znf_CCCH"/>
</dbReference>
<feature type="zinc finger region" description="C3H1-type" evidence="5">
    <location>
        <begin position="189"/>
        <end position="217"/>
    </location>
</feature>
<dbReference type="EMBL" id="CAJPVJ010008811">
    <property type="protein sequence ID" value="CAG2172173.1"/>
    <property type="molecule type" value="Genomic_DNA"/>
</dbReference>
<dbReference type="Proteomes" id="UP000728032">
    <property type="component" value="Unassembled WGS sequence"/>
</dbReference>
<feature type="compositionally biased region" description="Basic and acidic residues" evidence="6">
    <location>
        <begin position="150"/>
        <end position="160"/>
    </location>
</feature>
<dbReference type="Pfam" id="PF00642">
    <property type="entry name" value="zf-CCCH"/>
    <property type="match status" value="2"/>
</dbReference>
<sequence>MSAALVSSTFFGDFGDHYRSNGSTTLQNSSKNSFGSQLDKKSNLQSVLNSVQQNNNNNNAINAINAINTNHTTNANNSANVMTRRLVTTTTSVPINLSHSSHRPLQSSSTVPPMHQKSAIGVTNTQTPMTLVRGLSSQCSPTNTTMNGNSKEHKKLDRSYSEPPADKSAQQLMRLNSTSNTVAGPMSSRYKTELCRSFGEVGTCKYGDKCQFAHGGHELRIITRHPKFKTENCKSFHSTGFCPYGPRCHFIHNSEESKKSMLSNLSATGGSTTTANGLNNNGQHSQNRMQEQMMNNANNNGFGGVYHSNQSSHPLRPKALSIGSYSLGSSGEISPPSSQSGSPTSLNSFFTEDPFNPFVSPTNHMGSCANNAFSFSPDFASLVPTNKSSAFGGSQPTLCQSFGMTANLNADITHESPVMPNILSNQFQTSHNTTAYDQHMNDGMQSMSTTPPPQASKLTPVSYPVAPDSPVDSIASDVEALKLEHNQSQSQTPGSPIDVAKGLPRLPIFTRFSINGNNDSE</sequence>
<dbReference type="FunFam" id="4.10.1000.10:FF:000001">
    <property type="entry name" value="zinc finger CCCH domain-containing protein 15-like"/>
    <property type="match status" value="1"/>
</dbReference>
<keyword evidence="4 5" id="KW-0862">Zinc</keyword>
<feature type="region of interest" description="Disordered" evidence="6">
    <location>
        <begin position="136"/>
        <end position="165"/>
    </location>
</feature>
<feature type="domain" description="C3H1-type" evidence="7">
    <location>
        <begin position="189"/>
        <end position="217"/>
    </location>
</feature>
<keyword evidence="1 5" id="KW-0479">Metal-binding</keyword>
<evidence type="ECO:0000256" key="4">
    <source>
        <dbReference type="ARBA" id="ARBA00022833"/>
    </source>
</evidence>
<evidence type="ECO:0000313" key="8">
    <source>
        <dbReference type="EMBL" id="CAD7654986.1"/>
    </source>
</evidence>
<dbReference type="GO" id="GO:0003729">
    <property type="term" value="F:mRNA binding"/>
    <property type="evidence" value="ECO:0007669"/>
    <property type="project" value="InterPro"/>
</dbReference>
<evidence type="ECO:0000259" key="7">
    <source>
        <dbReference type="PROSITE" id="PS50103"/>
    </source>
</evidence>
<name>A0A7R9M8G8_9ACAR</name>
<evidence type="ECO:0000256" key="6">
    <source>
        <dbReference type="SAM" id="MobiDB-lite"/>
    </source>
</evidence>
<protein>
    <recommendedName>
        <fullName evidence="7">C3H1-type domain-containing protein</fullName>
    </recommendedName>
</protein>
<dbReference type="FunFam" id="4.10.1000.10:FF:000002">
    <property type="entry name" value="Zinc finger protein 36, C3H1 type-like 1"/>
    <property type="match status" value="1"/>
</dbReference>
<feature type="region of interest" description="Disordered" evidence="6">
    <location>
        <begin position="95"/>
        <end position="115"/>
    </location>
</feature>
<dbReference type="PANTHER" id="PTHR12547">
    <property type="entry name" value="CCCH ZINC FINGER/TIS11-RELATED"/>
    <property type="match status" value="1"/>
</dbReference>
<feature type="domain" description="C3H1-type" evidence="7">
    <location>
        <begin position="227"/>
        <end position="255"/>
    </location>
</feature>
<dbReference type="InterPro" id="IPR036855">
    <property type="entry name" value="Znf_CCCH_sf"/>
</dbReference>
<dbReference type="SUPFAM" id="SSF90229">
    <property type="entry name" value="CCCH zinc finger"/>
    <property type="match status" value="2"/>
</dbReference>
<evidence type="ECO:0000256" key="3">
    <source>
        <dbReference type="ARBA" id="ARBA00022771"/>
    </source>
</evidence>
<proteinExistence type="predicted"/>
<feature type="compositionally biased region" description="Low complexity" evidence="6">
    <location>
        <begin position="320"/>
        <end position="348"/>
    </location>
</feature>
<dbReference type="PROSITE" id="PS50103">
    <property type="entry name" value="ZF_C3H1"/>
    <property type="match status" value="2"/>
</dbReference>
<dbReference type="OrthoDB" id="410307at2759"/>
<evidence type="ECO:0000256" key="1">
    <source>
        <dbReference type="ARBA" id="ARBA00022723"/>
    </source>
</evidence>
<reference evidence="8" key="1">
    <citation type="submission" date="2020-11" db="EMBL/GenBank/DDBJ databases">
        <authorList>
            <person name="Tran Van P."/>
        </authorList>
    </citation>
    <scope>NUCLEOTIDE SEQUENCE</scope>
</reference>
<keyword evidence="2" id="KW-0677">Repeat</keyword>
<dbReference type="SMART" id="SM00356">
    <property type="entry name" value="ZnF_C3H1"/>
    <property type="match status" value="2"/>
</dbReference>
<dbReference type="InterPro" id="IPR045877">
    <property type="entry name" value="ZFP36-like"/>
</dbReference>
<organism evidence="8">
    <name type="scientific">Oppiella nova</name>
    <dbReference type="NCBI Taxonomy" id="334625"/>
    <lineage>
        <taxon>Eukaryota</taxon>
        <taxon>Metazoa</taxon>
        <taxon>Ecdysozoa</taxon>
        <taxon>Arthropoda</taxon>
        <taxon>Chelicerata</taxon>
        <taxon>Arachnida</taxon>
        <taxon>Acari</taxon>
        <taxon>Acariformes</taxon>
        <taxon>Sarcoptiformes</taxon>
        <taxon>Oribatida</taxon>
        <taxon>Brachypylina</taxon>
        <taxon>Oppioidea</taxon>
        <taxon>Oppiidae</taxon>
        <taxon>Oppiella</taxon>
    </lineage>
</organism>
<dbReference type="Gene3D" id="4.10.1000.10">
    <property type="entry name" value="Zinc finger, CCCH-type"/>
    <property type="match status" value="2"/>
</dbReference>